<dbReference type="GO" id="GO:0005524">
    <property type="term" value="F:ATP binding"/>
    <property type="evidence" value="ECO:0007669"/>
    <property type="project" value="UniProtKB-KW"/>
</dbReference>
<dbReference type="InterPro" id="IPR013126">
    <property type="entry name" value="Hsp_70_fam"/>
</dbReference>
<evidence type="ECO:0000313" key="5">
    <source>
        <dbReference type="EMBL" id="GIJ34480.1"/>
    </source>
</evidence>
<keyword evidence="1" id="KW-0547">Nucleotide-binding</keyword>
<dbReference type="Gene3D" id="3.30.420.40">
    <property type="match status" value="2"/>
</dbReference>
<dbReference type="RefSeq" id="WP_093407948.1">
    <property type="nucleotide sequence ID" value="NZ_BOPD01000021.1"/>
</dbReference>
<keyword evidence="4" id="KW-1133">Transmembrane helix</keyword>
<reference evidence="5" key="1">
    <citation type="submission" date="2021-01" db="EMBL/GenBank/DDBJ databases">
        <title>Whole genome shotgun sequence of Verrucosispora sediminis NBRC 107745.</title>
        <authorList>
            <person name="Komaki H."/>
            <person name="Tamura T."/>
        </authorList>
    </citation>
    <scope>NUCLEOTIDE SEQUENCE</scope>
    <source>
        <strain evidence="5">NBRC 107745</strain>
    </source>
</reference>
<keyword evidence="2" id="KW-0067">ATP-binding</keyword>
<dbReference type="GO" id="GO:0140662">
    <property type="term" value="F:ATP-dependent protein folding chaperone"/>
    <property type="evidence" value="ECO:0007669"/>
    <property type="project" value="InterPro"/>
</dbReference>
<dbReference type="Pfam" id="PF00012">
    <property type="entry name" value="HSP70"/>
    <property type="match status" value="1"/>
</dbReference>
<dbReference type="AlphaFoldDB" id="A0A9W5UTS8"/>
<dbReference type="InterPro" id="IPR043129">
    <property type="entry name" value="ATPase_NBD"/>
</dbReference>
<evidence type="ECO:0000313" key="6">
    <source>
        <dbReference type="Proteomes" id="UP000607311"/>
    </source>
</evidence>
<feature type="transmembrane region" description="Helical" evidence="4">
    <location>
        <begin position="394"/>
        <end position="418"/>
    </location>
</feature>
<feature type="transmembrane region" description="Helical" evidence="4">
    <location>
        <begin position="585"/>
        <end position="606"/>
    </location>
</feature>
<organism evidence="5 6">
    <name type="scientific">Micromonospora sediminimaris</name>
    <dbReference type="NCBI Taxonomy" id="547162"/>
    <lineage>
        <taxon>Bacteria</taxon>
        <taxon>Bacillati</taxon>
        <taxon>Actinomycetota</taxon>
        <taxon>Actinomycetes</taxon>
        <taxon>Micromonosporales</taxon>
        <taxon>Micromonosporaceae</taxon>
        <taxon>Micromonospora</taxon>
    </lineage>
</organism>
<evidence type="ECO:0000256" key="4">
    <source>
        <dbReference type="SAM" id="Phobius"/>
    </source>
</evidence>
<keyword evidence="4" id="KW-0472">Membrane</keyword>
<gene>
    <name evidence="5" type="ORF">Vse01_36280</name>
</gene>
<dbReference type="Proteomes" id="UP000607311">
    <property type="component" value="Unassembled WGS sequence"/>
</dbReference>
<feature type="transmembrane region" description="Helical" evidence="4">
    <location>
        <begin position="500"/>
        <end position="521"/>
    </location>
</feature>
<feature type="transmembrane region" description="Helical" evidence="4">
    <location>
        <begin position="352"/>
        <end position="374"/>
    </location>
</feature>
<accession>A0A9W5UTS8</accession>
<dbReference type="EMBL" id="BOPD01000021">
    <property type="protein sequence ID" value="GIJ34480.1"/>
    <property type="molecule type" value="Genomic_DNA"/>
</dbReference>
<proteinExistence type="predicted"/>
<dbReference type="PANTHER" id="PTHR42749:SF1">
    <property type="entry name" value="CELL SHAPE-DETERMINING PROTEIN MREB"/>
    <property type="match status" value="1"/>
</dbReference>
<sequence length="626" mass="64557">MRAGQARLAIDCGSATTTAVLAWPDGSWSPLLFDGDPALPCAVLVAADGSVVTGQRAWQAATADPQRFIPRPRRPADEQMSVADVQVAPADLVAATLRRVIDEAHRMAGGPVEDVRLVVPAGWGPRRRTWLRQAAHRAGLAQPRLVEAPMAVASDALASGVQLPVGSVVVVCDLGAGVEVSVLRRGPTGFEVLSTLADPDAGGDAIDAALTATLLPDGVPVGDGWALTASLRTAKHALAGHAAVAVPVPSGPAVVLNHTAVEQAARPALVRAAGLVRDAVDAAEVDPTTIAALWCVGGTAQMPLVADVMTAETGLQPLLVPDPLVAAARGAADAGGLDTGQAASVGEPMPTVWRAVAIGVPGFASLALVSHALFTPTWHSGLMREWAFMNWGEVAMASVFAVIACLAAGTVLGSTLAARTDSGVSLSAGAQVATGILTSAWLGVAVVGMYAVVGSQYIGTELGAFVRWTLVPVVPMLVVAMVLALIAFRHWRTPRGGWSDFLAFPVTSVVTAAVGMMLVQWSLPATYAPGMEVWLGVGQRVGGLLIGVGVITALVSGWWLRLVMGVPFAILTATLVGRYNTGTVAGLYIVAATVWWLGRLWTRILYTAPATAQPRRSLPLPGPPHP</sequence>
<dbReference type="PANTHER" id="PTHR42749">
    <property type="entry name" value="CELL SHAPE-DETERMINING PROTEIN MREB"/>
    <property type="match status" value="1"/>
</dbReference>
<feature type="transmembrane region" description="Helical" evidence="4">
    <location>
        <begin position="430"/>
        <end position="453"/>
    </location>
</feature>
<keyword evidence="3" id="KW-0143">Chaperone</keyword>
<protein>
    <recommendedName>
        <fullName evidence="7">Hsp70 protein</fullName>
    </recommendedName>
</protein>
<keyword evidence="4" id="KW-0812">Transmembrane</keyword>
<feature type="transmembrane region" description="Helical" evidence="4">
    <location>
        <begin position="533"/>
        <end position="555"/>
    </location>
</feature>
<dbReference type="Gene3D" id="3.90.640.10">
    <property type="entry name" value="Actin, Chain A, domain 4"/>
    <property type="match status" value="1"/>
</dbReference>
<dbReference type="SUPFAM" id="SSF53067">
    <property type="entry name" value="Actin-like ATPase domain"/>
    <property type="match status" value="2"/>
</dbReference>
<evidence type="ECO:0000256" key="1">
    <source>
        <dbReference type="ARBA" id="ARBA00022741"/>
    </source>
</evidence>
<feature type="transmembrane region" description="Helical" evidence="4">
    <location>
        <begin position="465"/>
        <end position="488"/>
    </location>
</feature>
<evidence type="ECO:0008006" key="7">
    <source>
        <dbReference type="Google" id="ProtNLM"/>
    </source>
</evidence>
<dbReference type="OrthoDB" id="3285153at2"/>
<name>A0A9W5UTS8_9ACTN</name>
<keyword evidence="6" id="KW-1185">Reference proteome</keyword>
<evidence type="ECO:0000256" key="2">
    <source>
        <dbReference type="ARBA" id="ARBA00022840"/>
    </source>
</evidence>
<evidence type="ECO:0000256" key="3">
    <source>
        <dbReference type="ARBA" id="ARBA00023186"/>
    </source>
</evidence>
<comment type="caution">
    <text evidence="5">The sequence shown here is derived from an EMBL/GenBank/DDBJ whole genome shotgun (WGS) entry which is preliminary data.</text>
</comment>